<dbReference type="FunFam" id="3.30.930.10:FF:000158">
    <property type="entry name" value="Glycyl-tRNA synthetase"/>
    <property type="match status" value="1"/>
</dbReference>
<evidence type="ECO:0000259" key="19">
    <source>
        <dbReference type="PROSITE" id="PS50862"/>
    </source>
</evidence>
<dbReference type="InterPro" id="IPR045864">
    <property type="entry name" value="aa-tRNA-synth_II/BPL/LPL"/>
</dbReference>
<evidence type="ECO:0000256" key="12">
    <source>
        <dbReference type="ARBA" id="ARBA00022917"/>
    </source>
</evidence>
<evidence type="ECO:0000256" key="15">
    <source>
        <dbReference type="ARBA" id="ARBA00030057"/>
    </source>
</evidence>
<dbReference type="EMBL" id="GBEZ01022431">
    <property type="protein sequence ID" value="JAC64410.1"/>
    <property type="molecule type" value="Transcribed_RNA"/>
</dbReference>
<dbReference type="GO" id="GO:0016740">
    <property type="term" value="F:transferase activity"/>
    <property type="evidence" value="ECO:0007669"/>
    <property type="project" value="UniProtKB-KW"/>
</dbReference>
<keyword evidence="11" id="KW-0067">ATP-binding</keyword>
<keyword evidence="12" id="KW-0648">Protein biosynthesis</keyword>
<evidence type="ECO:0000256" key="14">
    <source>
        <dbReference type="ARBA" id="ARBA00023273"/>
    </source>
</evidence>
<dbReference type="GO" id="GO:0005739">
    <property type="term" value="C:mitochondrion"/>
    <property type="evidence" value="ECO:0007669"/>
    <property type="project" value="TreeGrafter"/>
</dbReference>
<evidence type="ECO:0000256" key="1">
    <source>
        <dbReference type="ARBA" id="ARBA00004489"/>
    </source>
</evidence>
<dbReference type="NCBIfam" id="TIGR00389">
    <property type="entry name" value="glyS_dimeric"/>
    <property type="match status" value="1"/>
</dbReference>
<dbReference type="Gene3D" id="3.30.720.200">
    <property type="match status" value="1"/>
</dbReference>
<dbReference type="NCBIfam" id="NF003211">
    <property type="entry name" value="PRK04173.1"/>
    <property type="match status" value="1"/>
</dbReference>
<feature type="domain" description="WHEP-TRS" evidence="20">
    <location>
        <begin position="7"/>
        <end position="67"/>
    </location>
</feature>
<dbReference type="CDD" id="cd01200">
    <property type="entry name" value="WHEPGMRS_RNA"/>
    <property type="match status" value="1"/>
</dbReference>
<evidence type="ECO:0000256" key="17">
    <source>
        <dbReference type="ARBA" id="ARBA00049523"/>
    </source>
</evidence>
<dbReference type="Gene3D" id="3.30.40.230">
    <property type="match status" value="1"/>
</dbReference>
<proteinExistence type="inferred from homology"/>
<feature type="domain" description="Aminoacyl-transfer RNA synthetases class-II family profile" evidence="19">
    <location>
        <begin position="78"/>
        <end position="568"/>
    </location>
</feature>
<dbReference type="GO" id="GO:0004820">
    <property type="term" value="F:glycine-tRNA ligase activity"/>
    <property type="evidence" value="ECO:0007669"/>
    <property type="project" value="UniProtKB-EC"/>
</dbReference>
<keyword evidence="10" id="KW-0547">Nucleotide-binding</keyword>
<accession>A0A061R117</accession>
<keyword evidence="14" id="KW-0966">Cell projection</keyword>
<protein>
    <recommendedName>
        <fullName evidence="6">Glycine--tRNA ligase</fullName>
        <ecNumber evidence="5">6.1.1.14</ecNumber>
    </recommendedName>
    <alternativeName>
        <fullName evidence="15">Diadenosine tetraphosphate synthetase</fullName>
    </alternativeName>
</protein>
<keyword evidence="13 21" id="KW-0030">Aminoacyl-tRNA synthetase</keyword>
<gene>
    <name evidence="21" type="primary">GLYS1</name>
    <name evidence="21" type="ORF">TSPGSL018_18365</name>
</gene>
<dbReference type="Pfam" id="PF00458">
    <property type="entry name" value="WHEP-TRS"/>
    <property type="match status" value="1"/>
</dbReference>
<dbReference type="InterPro" id="IPR036621">
    <property type="entry name" value="Anticodon-bd_dom_sf"/>
</dbReference>
<dbReference type="SUPFAM" id="SSF52954">
    <property type="entry name" value="Class II aaRS ABD-related"/>
    <property type="match status" value="1"/>
</dbReference>
<evidence type="ECO:0000256" key="16">
    <source>
        <dbReference type="ARBA" id="ARBA00048436"/>
    </source>
</evidence>
<dbReference type="SUPFAM" id="SSF47060">
    <property type="entry name" value="S15/NS1 RNA-binding domain"/>
    <property type="match status" value="1"/>
</dbReference>
<dbReference type="EC" id="6.1.1.14" evidence="5"/>
<dbReference type="FunFam" id="3.40.50.800:FF:000004">
    <property type="entry name" value="Glycine--tRNA ligase 2"/>
    <property type="match status" value="1"/>
</dbReference>
<dbReference type="FunFam" id="3.30.930.10:FF:000010">
    <property type="entry name" value="Glycyl-tRNA synthetase 1"/>
    <property type="match status" value="1"/>
</dbReference>
<comment type="catalytic activity">
    <reaction evidence="17">
        <text>tRNA(Gly) + glycine + ATP = glycyl-tRNA(Gly) + AMP + diphosphate</text>
        <dbReference type="Rhea" id="RHEA:16013"/>
        <dbReference type="Rhea" id="RHEA-COMP:9664"/>
        <dbReference type="Rhea" id="RHEA-COMP:9683"/>
        <dbReference type="ChEBI" id="CHEBI:30616"/>
        <dbReference type="ChEBI" id="CHEBI:33019"/>
        <dbReference type="ChEBI" id="CHEBI:57305"/>
        <dbReference type="ChEBI" id="CHEBI:78442"/>
        <dbReference type="ChEBI" id="CHEBI:78522"/>
        <dbReference type="ChEBI" id="CHEBI:456215"/>
        <dbReference type="EC" id="6.1.1.14"/>
    </reaction>
    <physiologicalReaction direction="left-to-right" evidence="17">
        <dbReference type="Rhea" id="RHEA:16014"/>
    </physiologicalReaction>
</comment>
<name>A0A061R117_9CHLO</name>
<keyword evidence="7" id="KW-0963">Cytoplasm</keyword>
<keyword evidence="18" id="KW-0175">Coiled coil</keyword>
<dbReference type="CDD" id="cd00858">
    <property type="entry name" value="GlyRS_anticodon"/>
    <property type="match status" value="1"/>
</dbReference>
<dbReference type="PANTHER" id="PTHR10745">
    <property type="entry name" value="GLYCYL-TRNA SYNTHETASE/DNA POLYMERASE SUBUNIT GAMMA-2"/>
    <property type="match status" value="1"/>
</dbReference>
<evidence type="ECO:0000256" key="13">
    <source>
        <dbReference type="ARBA" id="ARBA00023146"/>
    </source>
</evidence>
<evidence type="ECO:0000256" key="18">
    <source>
        <dbReference type="SAM" id="Coils"/>
    </source>
</evidence>
<dbReference type="PROSITE" id="PS50862">
    <property type="entry name" value="AA_TRNA_LIGASE_II"/>
    <property type="match status" value="1"/>
</dbReference>
<evidence type="ECO:0000256" key="5">
    <source>
        <dbReference type="ARBA" id="ARBA00012829"/>
    </source>
</evidence>
<dbReference type="FunFam" id="3.30.720.200:FF:000001">
    <property type="entry name" value="Glycine--tRNA ligase 2"/>
    <property type="match status" value="1"/>
</dbReference>
<dbReference type="Gene3D" id="3.40.50.800">
    <property type="entry name" value="Anticodon-binding domain"/>
    <property type="match status" value="1"/>
</dbReference>
<reference evidence="21" key="1">
    <citation type="submission" date="2014-05" db="EMBL/GenBank/DDBJ databases">
        <title>The transcriptome of the halophilic microalga Tetraselmis sp. GSL018 isolated from the Great Salt Lake, Utah.</title>
        <authorList>
            <person name="Jinkerson R.E."/>
            <person name="D'Adamo S."/>
            <person name="Posewitz M.C."/>
        </authorList>
    </citation>
    <scope>NUCLEOTIDE SEQUENCE</scope>
    <source>
        <strain evidence="21">GSL018</strain>
    </source>
</reference>
<dbReference type="Pfam" id="PF03129">
    <property type="entry name" value="HGTP_anticodon"/>
    <property type="match status" value="1"/>
</dbReference>
<dbReference type="GO" id="GO:0005524">
    <property type="term" value="F:ATP binding"/>
    <property type="evidence" value="ECO:0007669"/>
    <property type="project" value="UniProtKB-KW"/>
</dbReference>
<dbReference type="PANTHER" id="PTHR10745:SF0">
    <property type="entry name" value="GLYCINE--TRNA LIGASE"/>
    <property type="match status" value="1"/>
</dbReference>
<dbReference type="Pfam" id="PF00587">
    <property type="entry name" value="tRNA-synt_2b"/>
    <property type="match status" value="1"/>
</dbReference>
<dbReference type="InterPro" id="IPR004154">
    <property type="entry name" value="Anticodon-bd"/>
</dbReference>
<dbReference type="PROSITE" id="PS51185">
    <property type="entry name" value="WHEP_TRS_2"/>
    <property type="match status" value="1"/>
</dbReference>
<evidence type="ECO:0000256" key="2">
    <source>
        <dbReference type="ARBA" id="ARBA00004496"/>
    </source>
</evidence>
<dbReference type="GO" id="GO:0070150">
    <property type="term" value="P:mitochondrial glycyl-tRNA aminoacylation"/>
    <property type="evidence" value="ECO:0007669"/>
    <property type="project" value="TreeGrafter"/>
</dbReference>
<keyword evidence="8" id="KW-0436">Ligase</keyword>
<evidence type="ECO:0000256" key="9">
    <source>
        <dbReference type="ARBA" id="ARBA00022679"/>
    </source>
</evidence>
<keyword evidence="9" id="KW-0808">Transferase</keyword>
<evidence type="ECO:0000256" key="8">
    <source>
        <dbReference type="ARBA" id="ARBA00022598"/>
    </source>
</evidence>
<dbReference type="CDD" id="cd00774">
    <property type="entry name" value="GlyRS-like_core"/>
    <property type="match status" value="1"/>
</dbReference>
<evidence type="ECO:0000256" key="3">
    <source>
        <dbReference type="ARBA" id="ARBA00008226"/>
    </source>
</evidence>
<comment type="subunit">
    <text evidence="4">Homodimer.</text>
</comment>
<dbReference type="Gene3D" id="1.10.287.10">
    <property type="entry name" value="S15/NS1, RNA-binding"/>
    <property type="match status" value="1"/>
</dbReference>
<evidence type="ECO:0000256" key="4">
    <source>
        <dbReference type="ARBA" id="ARBA00011738"/>
    </source>
</evidence>
<evidence type="ECO:0000256" key="7">
    <source>
        <dbReference type="ARBA" id="ARBA00022490"/>
    </source>
</evidence>
<feature type="coiled-coil region" evidence="18">
    <location>
        <begin position="1"/>
        <end position="59"/>
    </location>
</feature>
<dbReference type="SUPFAM" id="SSF55681">
    <property type="entry name" value="Class II aaRS and biotin synthetases"/>
    <property type="match status" value="1"/>
</dbReference>
<evidence type="ECO:0000259" key="20">
    <source>
        <dbReference type="PROSITE" id="PS51185"/>
    </source>
</evidence>
<dbReference type="Gene3D" id="3.30.930.10">
    <property type="entry name" value="Bira Bifunctional Protein, Domain 2"/>
    <property type="match status" value="1"/>
</dbReference>
<dbReference type="InterPro" id="IPR006195">
    <property type="entry name" value="aa-tRNA-synth_II"/>
</dbReference>
<evidence type="ECO:0000313" key="21">
    <source>
        <dbReference type="EMBL" id="JAC64410.1"/>
    </source>
</evidence>
<dbReference type="InterPro" id="IPR002315">
    <property type="entry name" value="tRNA-synt_gly"/>
</dbReference>
<comment type="catalytic activity">
    <reaction evidence="16">
        <text>2 ATP + H(+) = P(1),P(4)-bis(5'-adenosyl) tetraphosphate + diphosphate</text>
        <dbReference type="Rhea" id="RHEA:34935"/>
        <dbReference type="ChEBI" id="CHEBI:15378"/>
        <dbReference type="ChEBI" id="CHEBI:30616"/>
        <dbReference type="ChEBI" id="CHEBI:33019"/>
        <dbReference type="ChEBI" id="CHEBI:58141"/>
    </reaction>
    <physiologicalReaction direction="left-to-right" evidence="16">
        <dbReference type="Rhea" id="RHEA:34936"/>
    </physiologicalReaction>
</comment>
<dbReference type="InterPro" id="IPR033731">
    <property type="entry name" value="GlyRS-like_core"/>
</dbReference>
<sequence length="689" mass="76764">MEALQAQIDAAQAEVSKQGEVVRSLKAGVKTGSADKAEVDAAIEKLKELKLVLEEKQQAFQASTGKASAGNREAFRQTMTNTLERRLFFIPSFKIYGSVAGFYDFGPPGCAVKQNITQFWRQHFVLEENMLELECPAVTPEVVLQASGHVERFTDFMVTDLKTGDCHRADHLLEDVLEKMLEDTKNPLSPERRKEVAQILAEVGEMNTPEKIGKYLTEFGVKAPDTGNDISAPFAFNLMFKTSIGPKGDNVGFLRPETAQGIFVNFRDLLYYNGSKLPFAAAQIGNSYRNEISPRAGLLRVREFTQAEIEHFVSPDDKSHPKFGGVADVEPRLFSRELQMGEEKAAKPMRLGEAVERGIIANETLAYFIGRCYLFMLEVGINPERCRFRQHLQHEMAHYAADCWDCEVECSYGWVECVGLADRSAYDLNAHAGASKVDLTAYEQFPEPRMVEVVEIKPDKKSLGKDFKRDAKAIGAALEKLPECDAMELKAKLDAGETVPFEAEGTAFDLRAEHVSIKRVTNKQNGRSFTPSVIEPSFGIGRIMYCMFEHCFYTRQDDENKGVFAFKPHIAPTKATVFPLLQKPELNERARAISAELTKLRLSNIIDTTGTGIGKRYARTDELGVPFAVTVDYETVSNNTVTLRERDSTSQVRVPAGEVPAVVRDLVSGELKWDDVTAKYPAQATASED</sequence>
<evidence type="ECO:0000256" key="6">
    <source>
        <dbReference type="ARBA" id="ARBA00019404"/>
    </source>
</evidence>
<dbReference type="FunFam" id="3.30.40.230:FF:000001">
    <property type="entry name" value="Glycine--tRNA ligase"/>
    <property type="match status" value="1"/>
</dbReference>
<dbReference type="InterPro" id="IPR000738">
    <property type="entry name" value="WHEP-TRS_dom"/>
</dbReference>
<dbReference type="AlphaFoldDB" id="A0A061R117"/>
<evidence type="ECO:0000256" key="10">
    <source>
        <dbReference type="ARBA" id="ARBA00022741"/>
    </source>
</evidence>
<comment type="similarity">
    <text evidence="3">Belongs to the class-II aminoacyl-tRNA synthetase family.</text>
</comment>
<dbReference type="SMART" id="SM00991">
    <property type="entry name" value="WHEP-TRS"/>
    <property type="match status" value="1"/>
</dbReference>
<organism evidence="21">
    <name type="scientific">Tetraselmis sp. GSL018</name>
    <dbReference type="NCBI Taxonomy" id="582737"/>
    <lineage>
        <taxon>Eukaryota</taxon>
        <taxon>Viridiplantae</taxon>
        <taxon>Chlorophyta</taxon>
        <taxon>core chlorophytes</taxon>
        <taxon>Chlorodendrophyceae</taxon>
        <taxon>Chlorodendrales</taxon>
        <taxon>Chlorodendraceae</taxon>
        <taxon>Tetraselmis</taxon>
    </lineage>
</organism>
<evidence type="ECO:0000256" key="11">
    <source>
        <dbReference type="ARBA" id="ARBA00022840"/>
    </source>
</evidence>
<dbReference type="InterPro" id="IPR009068">
    <property type="entry name" value="uS15_NS1_RNA-bd_sf"/>
</dbReference>
<comment type="subcellular location">
    <subcellularLocation>
        <location evidence="1">Cell projection</location>
        <location evidence="1">Axon</location>
    </subcellularLocation>
    <subcellularLocation>
        <location evidence="2">Cytoplasm</location>
    </subcellularLocation>
</comment>
<dbReference type="PRINTS" id="PR01043">
    <property type="entry name" value="TRNASYNTHGLY"/>
</dbReference>
<dbReference type="InterPro" id="IPR027031">
    <property type="entry name" value="Gly-tRNA_synthase/POLG2"/>
</dbReference>
<dbReference type="InterPro" id="IPR002314">
    <property type="entry name" value="aa-tRNA-synt_IIb"/>
</dbReference>